<feature type="region of interest" description="Disordered" evidence="1">
    <location>
        <begin position="1"/>
        <end position="47"/>
    </location>
</feature>
<dbReference type="KEGG" id="bfo:118425166"/>
<sequence>MQRNNLRDNPRPQKEPRLVSQPASSVQNTANVNRNNVNGASTTNKFHDDVRQASPRHVISEPSQPFLLSQTSHPPLVSQETPSTLLNTVNSDSAVNNLASYNLKQSRTSPTHHNNTNSRNGTSGQSNAPQPQRLLYETTGDTTSAPQPQSLLYETTGEESDPNVPGPMAPAASLPSHQVLERSTNIDMSTERRRRPARRKPRSQIPRISELAGPLEDPSPEPAAPPPSEDPEVGPLLKRSSSNSIYSLTTVNLGFEAEERRPGSSSSESVGPRSFLATDSESGIAIRTHVYPRMDSDQSLQSNGSGGGGGGRRHVSKKHTRVAPVSTTTPYNTRTPTLGTGPLKPRPTTPDSSRPSSSSSNSSPAPQLRRLAVAARLLHSNRMDTSES</sequence>
<dbReference type="GeneID" id="118425166"/>
<feature type="compositionally biased region" description="Low complexity" evidence="1">
    <location>
        <begin position="26"/>
        <end position="38"/>
    </location>
</feature>
<evidence type="ECO:0000313" key="2">
    <source>
        <dbReference type="Proteomes" id="UP000001554"/>
    </source>
</evidence>
<feature type="compositionally biased region" description="Low complexity" evidence="1">
    <location>
        <begin position="324"/>
        <end position="340"/>
    </location>
</feature>
<dbReference type="Proteomes" id="UP000001554">
    <property type="component" value="Chromosome 10"/>
</dbReference>
<evidence type="ECO:0000256" key="1">
    <source>
        <dbReference type="SAM" id="MobiDB-lite"/>
    </source>
</evidence>
<feature type="compositionally biased region" description="Basic and acidic residues" evidence="1">
    <location>
        <begin position="1"/>
        <end position="17"/>
    </location>
</feature>
<name>A0A9J7N324_BRAFL</name>
<protein>
    <submittedName>
        <fullName evidence="3">Mucin-5AC-like</fullName>
    </submittedName>
</protein>
<feature type="compositionally biased region" description="Basic residues" evidence="1">
    <location>
        <begin position="311"/>
        <end position="321"/>
    </location>
</feature>
<feature type="compositionally biased region" description="Low complexity" evidence="1">
    <location>
        <begin position="349"/>
        <end position="369"/>
    </location>
</feature>
<accession>A0A9J7N324</accession>
<reference evidence="3" key="2">
    <citation type="submission" date="2025-08" db="UniProtKB">
        <authorList>
            <consortium name="RefSeq"/>
        </authorList>
    </citation>
    <scope>IDENTIFICATION</scope>
    <source>
        <strain evidence="3">S238N-H82</strain>
        <tissue evidence="3">Testes</tissue>
    </source>
</reference>
<feature type="compositionally biased region" description="Basic residues" evidence="1">
    <location>
        <begin position="192"/>
        <end position="202"/>
    </location>
</feature>
<dbReference type="RefSeq" id="XP_035689886.1">
    <property type="nucleotide sequence ID" value="XM_035833993.1"/>
</dbReference>
<proteinExistence type="predicted"/>
<keyword evidence="2" id="KW-1185">Reference proteome</keyword>
<evidence type="ECO:0000313" key="3">
    <source>
        <dbReference type="RefSeq" id="XP_035689886.1"/>
    </source>
</evidence>
<dbReference type="AlphaFoldDB" id="A0A9J7N324"/>
<feature type="compositionally biased region" description="Low complexity" evidence="1">
    <location>
        <begin position="263"/>
        <end position="274"/>
    </location>
</feature>
<feature type="compositionally biased region" description="Polar residues" evidence="1">
    <location>
        <begin position="239"/>
        <end position="252"/>
    </location>
</feature>
<reference evidence="2" key="1">
    <citation type="journal article" date="2020" name="Nat. Ecol. Evol.">
        <title>Deeply conserved synteny resolves early events in vertebrate evolution.</title>
        <authorList>
            <person name="Simakov O."/>
            <person name="Marletaz F."/>
            <person name="Yue J.X."/>
            <person name="O'Connell B."/>
            <person name="Jenkins J."/>
            <person name="Brandt A."/>
            <person name="Calef R."/>
            <person name="Tung C.H."/>
            <person name="Huang T.K."/>
            <person name="Schmutz J."/>
            <person name="Satoh N."/>
            <person name="Yu J.K."/>
            <person name="Putnam N.H."/>
            <person name="Green R.E."/>
            <person name="Rokhsar D.S."/>
        </authorList>
    </citation>
    <scope>NUCLEOTIDE SEQUENCE [LARGE SCALE GENOMIC DNA]</scope>
    <source>
        <strain evidence="2">S238N-H82</strain>
    </source>
</reference>
<feature type="region of interest" description="Disordered" evidence="1">
    <location>
        <begin position="104"/>
        <end position="130"/>
    </location>
</feature>
<gene>
    <name evidence="3" type="primary">LOC118425166</name>
</gene>
<organism evidence="2 3">
    <name type="scientific">Branchiostoma floridae</name>
    <name type="common">Florida lancelet</name>
    <name type="synonym">Amphioxus</name>
    <dbReference type="NCBI Taxonomy" id="7739"/>
    <lineage>
        <taxon>Eukaryota</taxon>
        <taxon>Metazoa</taxon>
        <taxon>Chordata</taxon>
        <taxon>Cephalochordata</taxon>
        <taxon>Leptocardii</taxon>
        <taxon>Amphioxiformes</taxon>
        <taxon>Branchiostomatidae</taxon>
        <taxon>Branchiostoma</taxon>
    </lineage>
</organism>
<feature type="region of interest" description="Disordered" evidence="1">
    <location>
        <begin position="155"/>
        <end position="369"/>
    </location>
</feature>